<dbReference type="PANTHER" id="PTHR33795">
    <property type="entry name" value="INSERTION ELEMENT IS150 PROTEIN INSJ"/>
    <property type="match status" value="1"/>
</dbReference>
<dbReference type="SUPFAM" id="SSF46689">
    <property type="entry name" value="Homeodomain-like"/>
    <property type="match status" value="2"/>
</dbReference>
<dbReference type="Gene3D" id="1.10.10.10">
    <property type="entry name" value="Winged helix-like DNA-binding domain superfamily/Winged helix DNA-binding domain"/>
    <property type="match status" value="1"/>
</dbReference>
<keyword evidence="5" id="KW-1185">Reference proteome</keyword>
<organism evidence="4 5">
    <name type="scientific">Periweissella fabalis</name>
    <dbReference type="NCBI Taxonomy" id="1070421"/>
    <lineage>
        <taxon>Bacteria</taxon>
        <taxon>Bacillati</taxon>
        <taxon>Bacillota</taxon>
        <taxon>Bacilli</taxon>
        <taxon>Lactobacillales</taxon>
        <taxon>Lactobacillaceae</taxon>
        <taxon>Periweissella</taxon>
    </lineage>
</organism>
<feature type="domain" description="Insertion element IS150 protein InsJ-like helix-turn-helix" evidence="3">
    <location>
        <begin position="8"/>
        <end position="52"/>
    </location>
</feature>
<dbReference type="Proteomes" id="UP000549765">
    <property type="component" value="Unassembled WGS sequence"/>
</dbReference>
<sequence>MYFSQQTKLNAILEYQSGVPISKVMAKYQIKGTATLYEWIRKINQFGISGLSRPKVKTQIDYSFKLKVLNWRFETKSSFPETAKQFRIRTPAQIYQWERDLLSGRLRPNKGSIVKMQDKPDKTKKELQDENDYLRARVAYLEKLDALIQKKKKSQTSKKPN</sequence>
<protein>
    <submittedName>
        <fullName evidence="4">Helix-turn-helix domain-containing protein</fullName>
    </submittedName>
</protein>
<dbReference type="InterPro" id="IPR009057">
    <property type="entry name" value="Homeodomain-like_sf"/>
</dbReference>
<dbReference type="Pfam" id="PF13518">
    <property type="entry name" value="HTH_28"/>
    <property type="match status" value="2"/>
</dbReference>
<proteinExistence type="inferred from homology"/>
<name>A0A7X6N457_9LACO</name>
<dbReference type="AlphaFoldDB" id="A0A7X6N457"/>
<gene>
    <name evidence="4" type="ORF">HF964_09485</name>
</gene>
<comment type="similarity">
    <text evidence="1">Belongs to the IS150/IS1296 orfA family.</text>
</comment>
<evidence type="ECO:0000259" key="3">
    <source>
        <dbReference type="Pfam" id="PF13518"/>
    </source>
</evidence>
<feature type="compositionally biased region" description="Basic and acidic residues" evidence="2">
    <location>
        <begin position="116"/>
        <end position="130"/>
    </location>
</feature>
<reference evidence="4 5" key="1">
    <citation type="submission" date="2020-04" db="EMBL/GenBank/DDBJ databases">
        <title>MicrobeNet Type strains.</title>
        <authorList>
            <person name="Nicholson A.C."/>
        </authorList>
    </citation>
    <scope>NUCLEOTIDE SEQUENCE [LARGE SCALE GENOMIC DNA]</scope>
    <source>
        <strain evidence="4 5">CCUG 61472</strain>
    </source>
</reference>
<dbReference type="PANTHER" id="PTHR33795:SF1">
    <property type="entry name" value="INSERTION ELEMENT IS150 PROTEIN INSJ"/>
    <property type="match status" value="1"/>
</dbReference>
<evidence type="ECO:0000313" key="4">
    <source>
        <dbReference type="EMBL" id="NKZ25014.1"/>
    </source>
</evidence>
<dbReference type="EMBL" id="JAAXPN010000014">
    <property type="protein sequence ID" value="NKZ25014.1"/>
    <property type="molecule type" value="Genomic_DNA"/>
</dbReference>
<evidence type="ECO:0000256" key="2">
    <source>
        <dbReference type="SAM" id="MobiDB-lite"/>
    </source>
</evidence>
<accession>A0A7X6N457</accession>
<dbReference type="InterPro" id="IPR036388">
    <property type="entry name" value="WH-like_DNA-bd_sf"/>
</dbReference>
<dbReference type="InterPro" id="IPR052057">
    <property type="entry name" value="IS150/IS1296_orfA-like"/>
</dbReference>
<feature type="domain" description="Insertion element IS150 protein InsJ-like helix-turn-helix" evidence="3">
    <location>
        <begin position="64"/>
        <end position="110"/>
    </location>
</feature>
<evidence type="ECO:0000256" key="1">
    <source>
        <dbReference type="ARBA" id="ARBA00038232"/>
    </source>
</evidence>
<dbReference type="InterPro" id="IPR055247">
    <property type="entry name" value="InsJ-like_HTH"/>
</dbReference>
<dbReference type="RefSeq" id="WP_168722804.1">
    <property type="nucleotide sequence ID" value="NZ_JAAXPN010000014.1"/>
</dbReference>
<evidence type="ECO:0000313" key="5">
    <source>
        <dbReference type="Proteomes" id="UP000549765"/>
    </source>
</evidence>
<feature type="region of interest" description="Disordered" evidence="2">
    <location>
        <begin position="111"/>
        <end position="130"/>
    </location>
</feature>
<comment type="caution">
    <text evidence="4">The sequence shown here is derived from an EMBL/GenBank/DDBJ whole genome shotgun (WGS) entry which is preliminary data.</text>
</comment>